<reference evidence="2" key="1">
    <citation type="journal article" date="2014" name="Int. J. Syst. Evol. Microbiol.">
        <title>Complete genome of a new Firmicutes species belonging to the dominant human colonic microbiota ('Ruminococcus bicirculans') reveals two chromosomes and a selective capacity to utilize plant glucans.</title>
        <authorList>
            <consortium name="NISC Comparative Sequencing Program"/>
            <person name="Wegmann U."/>
            <person name="Louis P."/>
            <person name="Goesmann A."/>
            <person name="Henrissat B."/>
            <person name="Duncan S.H."/>
            <person name="Flint H.J."/>
        </authorList>
    </citation>
    <scope>NUCLEOTIDE SEQUENCE</scope>
    <source>
        <strain evidence="2">CCM 7756</strain>
    </source>
</reference>
<gene>
    <name evidence="2" type="ORF">ACFOEO_01085</name>
    <name evidence="3" type="ORF">ACFOEO_13885</name>
</gene>
<sequence>MTRCAHCGNRWTIGDKLRESFKFSFDRSMTCPYCGEKQYLTRRYMKKSMLITFLMSLIMFLPSFFSVTWQVHVAFIIISIPTAFFLILYTFELTSAYEGDFWDDQIR</sequence>
<evidence type="ECO:0000256" key="1">
    <source>
        <dbReference type="SAM" id="Phobius"/>
    </source>
</evidence>
<dbReference type="NCBIfam" id="TIGR04104">
    <property type="entry name" value="cxxc_20_cxxc"/>
    <property type="match status" value="1"/>
</dbReference>
<name>A0ABV7N4R7_9STAP</name>
<keyword evidence="4" id="KW-1185">Reference proteome</keyword>
<dbReference type="Proteomes" id="UP001595637">
    <property type="component" value="Unassembled WGS sequence"/>
</dbReference>
<dbReference type="RefSeq" id="WP_380650791.1">
    <property type="nucleotide sequence ID" value="NZ_JBHRVQ010000001.1"/>
</dbReference>
<keyword evidence="1" id="KW-0812">Transmembrane</keyword>
<feature type="transmembrane region" description="Helical" evidence="1">
    <location>
        <begin position="71"/>
        <end position="91"/>
    </location>
</feature>
<keyword evidence="1" id="KW-1133">Transmembrane helix</keyword>
<reference evidence="4" key="2">
    <citation type="journal article" date="2019" name="Int. J. Syst. Evol. Microbiol.">
        <title>The Global Catalogue of Microorganisms (GCM) 10K type strain sequencing project: providing services to taxonomists for standard genome sequencing and annotation.</title>
        <authorList>
            <consortium name="The Broad Institute Genomics Platform"/>
            <consortium name="The Broad Institute Genome Sequencing Center for Infectious Disease"/>
            <person name="Wu L."/>
            <person name="Ma J."/>
        </authorList>
    </citation>
    <scope>NUCLEOTIDE SEQUENCE [LARGE SCALE GENOMIC DNA]</scope>
    <source>
        <strain evidence="4">CCM 7756</strain>
    </source>
</reference>
<evidence type="ECO:0000313" key="4">
    <source>
        <dbReference type="Proteomes" id="UP001595637"/>
    </source>
</evidence>
<keyword evidence="1" id="KW-0472">Membrane</keyword>
<accession>A0ABV7N4R7</accession>
<feature type="transmembrane region" description="Helical" evidence="1">
    <location>
        <begin position="48"/>
        <end position="65"/>
    </location>
</feature>
<protein>
    <submittedName>
        <fullName evidence="2">TIGR04104 family putative zinc finger protein</fullName>
    </submittedName>
</protein>
<comment type="caution">
    <text evidence="2">The sequence shown here is derived from an EMBL/GenBank/DDBJ whole genome shotgun (WGS) entry which is preliminary data.</text>
</comment>
<reference evidence="2" key="3">
    <citation type="submission" date="2024-09" db="EMBL/GenBank/DDBJ databases">
        <authorList>
            <person name="Sun Q."/>
            <person name="Mori K."/>
        </authorList>
    </citation>
    <scope>NUCLEOTIDE SEQUENCE</scope>
    <source>
        <strain evidence="2">CCM 7756</strain>
    </source>
</reference>
<dbReference type="InterPro" id="IPR026369">
    <property type="entry name" value="CxxC_20_CxxC"/>
</dbReference>
<evidence type="ECO:0000313" key="3">
    <source>
        <dbReference type="EMBL" id="MFC3389654.1"/>
    </source>
</evidence>
<dbReference type="EMBL" id="JBHRVQ010000004">
    <property type="protein sequence ID" value="MFC3389654.1"/>
    <property type="molecule type" value="Genomic_DNA"/>
</dbReference>
<proteinExistence type="predicted"/>
<evidence type="ECO:0000313" key="2">
    <source>
        <dbReference type="EMBL" id="MFC3387202.1"/>
    </source>
</evidence>
<organism evidence="2 4">
    <name type="scientific">Salinicoccus sesuvii</name>
    <dbReference type="NCBI Taxonomy" id="868281"/>
    <lineage>
        <taxon>Bacteria</taxon>
        <taxon>Bacillati</taxon>
        <taxon>Bacillota</taxon>
        <taxon>Bacilli</taxon>
        <taxon>Bacillales</taxon>
        <taxon>Staphylococcaceae</taxon>
        <taxon>Salinicoccus</taxon>
    </lineage>
</organism>
<dbReference type="EMBL" id="JBHRVQ010000001">
    <property type="protein sequence ID" value="MFC3387202.1"/>
    <property type="molecule type" value="Genomic_DNA"/>
</dbReference>